<dbReference type="InterPro" id="IPR037215">
    <property type="entry name" value="GUN4-like_sf"/>
</dbReference>
<evidence type="ECO:0000313" key="4">
    <source>
        <dbReference type="Proteomes" id="UP000182190"/>
    </source>
</evidence>
<evidence type="ECO:0000259" key="2">
    <source>
        <dbReference type="Pfam" id="PF05419"/>
    </source>
</evidence>
<keyword evidence="1" id="KW-0812">Transmembrane</keyword>
<dbReference type="EMBL" id="CZCS02000180">
    <property type="protein sequence ID" value="VXD18516.1"/>
    <property type="molecule type" value="Genomic_DNA"/>
</dbReference>
<dbReference type="PANTHER" id="PTHR34800">
    <property type="entry name" value="TETRAPYRROLE-BINDING PROTEIN, CHLOROPLASTIC"/>
    <property type="match status" value="1"/>
</dbReference>
<organism evidence="3 4">
    <name type="scientific">Planktothrix paucivesiculata PCC 9631</name>
    <dbReference type="NCBI Taxonomy" id="671071"/>
    <lineage>
        <taxon>Bacteria</taxon>
        <taxon>Bacillati</taxon>
        <taxon>Cyanobacteriota</taxon>
        <taxon>Cyanophyceae</taxon>
        <taxon>Oscillatoriophycideae</taxon>
        <taxon>Oscillatoriales</taxon>
        <taxon>Microcoleaceae</taxon>
        <taxon>Planktothrix</taxon>
    </lineage>
</organism>
<gene>
    <name evidence="3" type="ORF">PL9631_400013</name>
</gene>
<dbReference type="SUPFAM" id="SSF140869">
    <property type="entry name" value="GUN4-like"/>
    <property type="match status" value="1"/>
</dbReference>
<dbReference type="InterPro" id="IPR008629">
    <property type="entry name" value="GUN4-like"/>
</dbReference>
<evidence type="ECO:0000313" key="3">
    <source>
        <dbReference type="EMBL" id="VXD18516.1"/>
    </source>
</evidence>
<name>A0A7Z9BNQ2_9CYAN</name>
<dbReference type="CDD" id="cd16383">
    <property type="entry name" value="GUN4"/>
    <property type="match status" value="1"/>
</dbReference>
<dbReference type="GO" id="GO:0046406">
    <property type="term" value="F:magnesium protoporphyrin IX methyltransferase activity"/>
    <property type="evidence" value="ECO:0007669"/>
    <property type="project" value="UniProtKB-EC"/>
</dbReference>
<dbReference type="GO" id="GO:0032259">
    <property type="term" value="P:methylation"/>
    <property type="evidence" value="ECO:0007669"/>
    <property type="project" value="UniProtKB-KW"/>
</dbReference>
<sequence>MKNPRLPARSDTLIGKFIDQFPTFAFGFITGSLITVYGTLTQINFLNYLNNDQNILKFYRELLGFSQPPLEQNRQYRGYIEKLNISVNPNSLNIYVLPKSICEGAILEGDKVKRLPSVEVIGKQNSDRNTEFNGFKQRMNQIISDGFGYIEVVSSEDELAVIDINLLSEEQSCVRKPKYIQELEKLLEQKKWKQADQKTNQVLVKITNRESVGYLDEDSIKKISCSYLRTIDQLWKKYSGGLFGFSVQKRIFLETDNQLQDEALARYDPNAYIHFTDLVRWIESGKDGKEKWKNYDKMTFSLEAPEGHLPRLNQLEKGMKMQLNYQLMSPNSLSLSSQEIKARTLFFTQVDNCKL</sequence>
<dbReference type="OrthoDB" id="443851at2"/>
<proteinExistence type="predicted"/>
<dbReference type="Proteomes" id="UP000182190">
    <property type="component" value="Unassembled WGS sequence"/>
</dbReference>
<dbReference type="AlphaFoldDB" id="A0A7Z9BNQ2"/>
<dbReference type="EC" id="2.1.1.11" evidence="3"/>
<keyword evidence="1" id="KW-1133">Transmembrane helix</keyword>
<keyword evidence="4" id="KW-1185">Reference proteome</keyword>
<keyword evidence="3" id="KW-0489">Methyltransferase</keyword>
<feature type="transmembrane region" description="Helical" evidence="1">
    <location>
        <begin position="21"/>
        <end position="40"/>
    </location>
</feature>
<dbReference type="RefSeq" id="WP_083617770.1">
    <property type="nucleotide sequence ID" value="NZ_LR735002.1"/>
</dbReference>
<evidence type="ECO:0000256" key="1">
    <source>
        <dbReference type="SAM" id="Phobius"/>
    </source>
</evidence>
<dbReference type="Gene3D" id="1.10.10.1770">
    <property type="entry name" value="Gun4-like"/>
    <property type="match status" value="1"/>
</dbReference>
<dbReference type="Pfam" id="PF05419">
    <property type="entry name" value="GUN4"/>
    <property type="match status" value="1"/>
</dbReference>
<dbReference type="GO" id="GO:0030288">
    <property type="term" value="C:outer membrane-bounded periplasmic space"/>
    <property type="evidence" value="ECO:0007669"/>
    <property type="project" value="TreeGrafter"/>
</dbReference>
<accession>A0A7Z9BNQ2</accession>
<dbReference type="PANTHER" id="PTHR34800:SF1">
    <property type="entry name" value="TETRAPYRROLE-BINDING PROTEIN, CHLOROPLASTIC"/>
    <property type="match status" value="1"/>
</dbReference>
<keyword evidence="1" id="KW-0472">Membrane</keyword>
<reference evidence="3" key="1">
    <citation type="submission" date="2019-10" db="EMBL/GenBank/DDBJ databases">
        <authorList>
            <consortium name="Genoscope - CEA"/>
            <person name="William W."/>
        </authorList>
    </citation>
    <scope>NUCLEOTIDE SEQUENCE [LARGE SCALE GENOMIC DNA]</scope>
    <source>
        <strain evidence="3">BBR_PRJEB10994</strain>
    </source>
</reference>
<protein>
    <submittedName>
        <fullName evidence="3">Mg-protoporphyrin IX methyl transferase (Modular protein)</fullName>
        <ecNumber evidence="3">2.1.1.11</ecNumber>
    </submittedName>
</protein>
<feature type="domain" description="GUN4-like" evidence="2">
    <location>
        <begin position="181"/>
        <end position="317"/>
    </location>
</feature>
<comment type="caution">
    <text evidence="3">The sequence shown here is derived from an EMBL/GenBank/DDBJ whole genome shotgun (WGS) entry which is preliminary data.</text>
</comment>
<keyword evidence="3" id="KW-0808">Transferase</keyword>
<dbReference type="GO" id="GO:0046906">
    <property type="term" value="F:tetrapyrrole binding"/>
    <property type="evidence" value="ECO:0007669"/>
    <property type="project" value="TreeGrafter"/>
</dbReference>
<dbReference type="Gene3D" id="1.25.40.620">
    <property type="match status" value="1"/>
</dbReference>